<protein>
    <submittedName>
        <fullName evidence="2">DOMON domain-containing protein</fullName>
    </submittedName>
</protein>
<keyword evidence="1" id="KW-1185">Reference proteome</keyword>
<sequence length="71" mass="7839">MADPVRAASDRHGGVTTITPPFGIVGTLILNWVACGTRRSTHHDFSGSRVFQPRSGSNITYRFQAIEHTER</sequence>
<dbReference type="WBParaSite" id="L893_g1778.t1">
    <property type="protein sequence ID" value="L893_g1778.t1"/>
    <property type="gene ID" value="L893_g1778"/>
</dbReference>
<name>A0A1I7YME1_9BILA</name>
<dbReference type="AlphaFoldDB" id="A0A1I7YME1"/>
<organism evidence="1 2">
    <name type="scientific">Steinernema glaseri</name>
    <dbReference type="NCBI Taxonomy" id="37863"/>
    <lineage>
        <taxon>Eukaryota</taxon>
        <taxon>Metazoa</taxon>
        <taxon>Ecdysozoa</taxon>
        <taxon>Nematoda</taxon>
        <taxon>Chromadorea</taxon>
        <taxon>Rhabditida</taxon>
        <taxon>Tylenchina</taxon>
        <taxon>Panagrolaimomorpha</taxon>
        <taxon>Strongyloidoidea</taxon>
        <taxon>Steinernematidae</taxon>
        <taxon>Steinernema</taxon>
    </lineage>
</organism>
<reference evidence="2" key="1">
    <citation type="submission" date="2016-11" db="UniProtKB">
        <authorList>
            <consortium name="WormBaseParasite"/>
        </authorList>
    </citation>
    <scope>IDENTIFICATION</scope>
</reference>
<dbReference type="Proteomes" id="UP000095287">
    <property type="component" value="Unplaced"/>
</dbReference>
<accession>A0A1I7YME1</accession>
<evidence type="ECO:0000313" key="1">
    <source>
        <dbReference type="Proteomes" id="UP000095287"/>
    </source>
</evidence>
<proteinExistence type="predicted"/>
<evidence type="ECO:0000313" key="2">
    <source>
        <dbReference type="WBParaSite" id="L893_g1778.t1"/>
    </source>
</evidence>